<evidence type="ECO:0000256" key="2">
    <source>
        <dbReference type="ARBA" id="ARBA00023155"/>
    </source>
</evidence>
<feature type="DNA-binding region" description="Homeobox" evidence="4">
    <location>
        <begin position="218"/>
        <end position="277"/>
    </location>
</feature>
<dbReference type="PANTHER" id="PTHR11636:SF5">
    <property type="entry name" value="POU DOMAIN MOTIF 3, ISOFORM F"/>
    <property type="match status" value="1"/>
</dbReference>
<protein>
    <recommendedName>
        <fullName evidence="6">Homeobox domain-containing protein</fullName>
    </recommendedName>
</protein>
<dbReference type="SMART" id="SM00389">
    <property type="entry name" value="HOX"/>
    <property type="match status" value="1"/>
</dbReference>
<dbReference type="CDD" id="cd00086">
    <property type="entry name" value="homeodomain"/>
    <property type="match status" value="1"/>
</dbReference>
<evidence type="ECO:0000313" key="7">
    <source>
        <dbReference type="EMBL" id="CAF0877829.1"/>
    </source>
</evidence>
<keyword evidence="3 4" id="KW-0539">Nucleus</keyword>
<evidence type="ECO:0000256" key="4">
    <source>
        <dbReference type="PROSITE-ProRule" id="PRU00108"/>
    </source>
</evidence>
<sequence>MSTENIIIKEELISDRSIHFLIPALSADEPSHILSLPETFSIQQNPLEIPLPSGKCVLAPSPSELFHYYESVQPQMNSIISSSEGLIDHLTSENFIHIVENLSEYSIPCPVLQSHADKSTSMISLDDFDEITLNQSTSPTYYDPLCEYSSPTTNDPNLFLHNEQLTSYLNNLSNSSSNCDINYQWTTLPVAISSINNSMNWKKVRSNENCNNKIKGRNNRKRTKFSNDDLEILNLFFEKNPMPSRSDISILSEKLAYPRYIVQVWFYNKRQSLKRANSSSSQFNRILK</sequence>
<feature type="domain" description="Homeobox" evidence="6">
    <location>
        <begin position="216"/>
        <end position="276"/>
    </location>
</feature>
<proteinExistence type="predicted"/>
<dbReference type="AlphaFoldDB" id="A0A813XYW5"/>
<dbReference type="InterPro" id="IPR009057">
    <property type="entry name" value="Homeodomain-like_sf"/>
</dbReference>
<comment type="caution">
    <text evidence="7">The sequence shown here is derived from an EMBL/GenBank/DDBJ whole genome shotgun (WGS) entry which is preliminary data.</text>
</comment>
<evidence type="ECO:0000313" key="8">
    <source>
        <dbReference type="EMBL" id="CAF3590678.1"/>
    </source>
</evidence>
<dbReference type="InterPro" id="IPR001356">
    <property type="entry name" value="HD"/>
</dbReference>
<name>A0A813XYW5_9BILA</name>
<reference evidence="7" key="1">
    <citation type="submission" date="2021-02" db="EMBL/GenBank/DDBJ databases">
        <authorList>
            <person name="Nowell W R."/>
        </authorList>
    </citation>
    <scope>NUCLEOTIDE SEQUENCE</scope>
</reference>
<dbReference type="GO" id="GO:0000978">
    <property type="term" value="F:RNA polymerase II cis-regulatory region sequence-specific DNA binding"/>
    <property type="evidence" value="ECO:0007669"/>
    <property type="project" value="TreeGrafter"/>
</dbReference>
<accession>A0A813XYW5</accession>
<evidence type="ECO:0000313" key="9">
    <source>
        <dbReference type="Proteomes" id="UP000663860"/>
    </source>
</evidence>
<dbReference type="GO" id="GO:0005634">
    <property type="term" value="C:nucleus"/>
    <property type="evidence" value="ECO:0007669"/>
    <property type="project" value="UniProtKB-SubCell"/>
</dbReference>
<gene>
    <name evidence="7" type="ORF">IZO911_LOCUS11019</name>
    <name evidence="8" type="ORF">KXQ929_LOCUS4606</name>
</gene>
<evidence type="ECO:0000259" key="6">
    <source>
        <dbReference type="PROSITE" id="PS50071"/>
    </source>
</evidence>
<dbReference type="InterPro" id="IPR050255">
    <property type="entry name" value="POU_domain_TF"/>
</dbReference>
<dbReference type="EMBL" id="CAJOBB010000160">
    <property type="protein sequence ID" value="CAF3590678.1"/>
    <property type="molecule type" value="Genomic_DNA"/>
</dbReference>
<dbReference type="GO" id="GO:0000981">
    <property type="term" value="F:DNA-binding transcription factor activity, RNA polymerase II-specific"/>
    <property type="evidence" value="ECO:0007669"/>
    <property type="project" value="TreeGrafter"/>
</dbReference>
<dbReference type="EMBL" id="CAJNOE010000081">
    <property type="protein sequence ID" value="CAF0877829.1"/>
    <property type="molecule type" value="Genomic_DNA"/>
</dbReference>
<dbReference type="PROSITE" id="PS50071">
    <property type="entry name" value="HOMEOBOX_2"/>
    <property type="match status" value="1"/>
</dbReference>
<comment type="subcellular location">
    <subcellularLocation>
        <location evidence="4 5">Nucleus</location>
    </subcellularLocation>
</comment>
<dbReference type="Pfam" id="PF00046">
    <property type="entry name" value="Homeodomain"/>
    <property type="match status" value="1"/>
</dbReference>
<keyword evidence="2 4" id="KW-0371">Homeobox</keyword>
<keyword evidence="1 4" id="KW-0238">DNA-binding</keyword>
<dbReference type="PANTHER" id="PTHR11636">
    <property type="entry name" value="POU DOMAIN"/>
    <property type="match status" value="1"/>
</dbReference>
<dbReference type="Gene3D" id="1.10.10.60">
    <property type="entry name" value="Homeodomain-like"/>
    <property type="match status" value="1"/>
</dbReference>
<dbReference type="SUPFAM" id="SSF46689">
    <property type="entry name" value="Homeodomain-like"/>
    <property type="match status" value="1"/>
</dbReference>
<evidence type="ECO:0000256" key="5">
    <source>
        <dbReference type="RuleBase" id="RU000682"/>
    </source>
</evidence>
<dbReference type="Proteomes" id="UP000663868">
    <property type="component" value="Unassembled WGS sequence"/>
</dbReference>
<evidence type="ECO:0000256" key="3">
    <source>
        <dbReference type="ARBA" id="ARBA00023242"/>
    </source>
</evidence>
<dbReference type="Proteomes" id="UP000663860">
    <property type="component" value="Unassembled WGS sequence"/>
</dbReference>
<organism evidence="7 9">
    <name type="scientific">Adineta steineri</name>
    <dbReference type="NCBI Taxonomy" id="433720"/>
    <lineage>
        <taxon>Eukaryota</taxon>
        <taxon>Metazoa</taxon>
        <taxon>Spiralia</taxon>
        <taxon>Gnathifera</taxon>
        <taxon>Rotifera</taxon>
        <taxon>Eurotatoria</taxon>
        <taxon>Bdelloidea</taxon>
        <taxon>Adinetida</taxon>
        <taxon>Adinetidae</taxon>
        <taxon>Adineta</taxon>
    </lineage>
</organism>
<evidence type="ECO:0000256" key="1">
    <source>
        <dbReference type="ARBA" id="ARBA00023125"/>
    </source>
</evidence>